<evidence type="ECO:0000256" key="1">
    <source>
        <dbReference type="ARBA" id="ARBA00023186"/>
    </source>
</evidence>
<dbReference type="Proteomes" id="UP000443423">
    <property type="component" value="Unassembled WGS sequence"/>
</dbReference>
<dbReference type="InterPro" id="IPR020945">
    <property type="entry name" value="DMSO/NO3_reduct_chaperone"/>
</dbReference>
<accession>A0A6A8G7G1</accession>
<dbReference type="EMBL" id="WKJQ01000001">
    <property type="protein sequence ID" value="MRW96508.1"/>
    <property type="molecule type" value="Genomic_DNA"/>
</dbReference>
<evidence type="ECO:0000313" key="4">
    <source>
        <dbReference type="Proteomes" id="UP000443423"/>
    </source>
</evidence>
<dbReference type="PANTHER" id="PTHR34227">
    <property type="entry name" value="CHAPERONE PROTEIN YCDY"/>
    <property type="match status" value="1"/>
</dbReference>
<proteinExistence type="predicted"/>
<dbReference type="Gene3D" id="1.10.3480.10">
    <property type="entry name" value="TorD-like"/>
    <property type="match status" value="1"/>
</dbReference>
<evidence type="ECO:0000256" key="2">
    <source>
        <dbReference type="SAM" id="MobiDB-lite"/>
    </source>
</evidence>
<comment type="caution">
    <text evidence="3">The sequence shown here is derived from an EMBL/GenBank/DDBJ whole genome shotgun (WGS) entry which is preliminary data.</text>
</comment>
<feature type="region of interest" description="Disordered" evidence="2">
    <location>
        <begin position="1"/>
        <end position="27"/>
    </location>
</feature>
<dbReference type="Pfam" id="PF02613">
    <property type="entry name" value="Nitrate_red_del"/>
    <property type="match status" value="1"/>
</dbReference>
<gene>
    <name evidence="3" type="ORF">GJR99_07985</name>
</gene>
<evidence type="ECO:0000313" key="3">
    <source>
        <dbReference type="EMBL" id="MRW96508.1"/>
    </source>
</evidence>
<dbReference type="OrthoDB" id="320758at2157"/>
<dbReference type="InterPro" id="IPR036411">
    <property type="entry name" value="TorD-like_sf"/>
</dbReference>
<keyword evidence="1" id="KW-0143">Chaperone</keyword>
<dbReference type="SUPFAM" id="SSF89155">
    <property type="entry name" value="TorD-like"/>
    <property type="match status" value="1"/>
</dbReference>
<keyword evidence="4" id="KW-1185">Reference proteome</keyword>
<sequence length="195" mass="21311">MTGKVAPETDGEQSSVSTAEDDSTQSDVATTYAVLATCWREPTERVAETATAGALSSVVGDVGAVDYHDLRAEYTRLFIGPVGPPCPPYESVYRDADAPDEFGPVNGPATMAVRRWYAEFGVAPSSDHTDLPDHIATELEFAAHLAEKGLDERLEQFLDEHLRVWAAEFLTLVENETREAFYASLAATTREVIRQ</sequence>
<dbReference type="AlphaFoldDB" id="A0A6A8G7G1"/>
<dbReference type="PANTHER" id="PTHR34227:SF1">
    <property type="entry name" value="DIMETHYL SULFOXIDE REDUCTASE CHAPERONE-RELATED"/>
    <property type="match status" value="1"/>
</dbReference>
<reference evidence="3 4" key="1">
    <citation type="submission" date="2019-11" db="EMBL/GenBank/DDBJ databases">
        <title>Whole genome sequence of Haloferax sp. MBLA0078.</title>
        <authorList>
            <person name="Seo M.-J."/>
            <person name="Cho E.-S."/>
        </authorList>
    </citation>
    <scope>NUCLEOTIDE SEQUENCE [LARGE SCALE GENOMIC DNA]</scope>
    <source>
        <strain evidence="3 4">MBLA0078</strain>
    </source>
</reference>
<dbReference type="RefSeq" id="WP_151110965.1">
    <property type="nucleotide sequence ID" value="NZ_WKJQ01000001.1"/>
</dbReference>
<organism evidence="3 4">
    <name type="scientific">Haloferax marinum</name>
    <dbReference type="NCBI Taxonomy" id="2666143"/>
    <lineage>
        <taxon>Archaea</taxon>
        <taxon>Methanobacteriati</taxon>
        <taxon>Methanobacteriota</taxon>
        <taxon>Stenosarchaea group</taxon>
        <taxon>Halobacteria</taxon>
        <taxon>Halobacteriales</taxon>
        <taxon>Haloferacaceae</taxon>
        <taxon>Haloferax</taxon>
    </lineage>
</organism>
<name>A0A6A8G7G1_9EURY</name>
<protein>
    <submittedName>
        <fullName evidence="3">Cytoplasmic chaperone TorD family protein</fullName>
    </submittedName>
</protein>
<dbReference type="InterPro" id="IPR050289">
    <property type="entry name" value="TorD/DmsD_chaperones"/>
</dbReference>